<keyword evidence="5" id="KW-0067">ATP-binding</keyword>
<evidence type="ECO:0000256" key="4">
    <source>
        <dbReference type="ARBA" id="ARBA00022777"/>
    </source>
</evidence>
<evidence type="ECO:0000259" key="7">
    <source>
        <dbReference type="Pfam" id="PF07005"/>
    </source>
</evidence>
<keyword evidence="10" id="KW-1185">Reference proteome</keyword>
<keyword evidence="6" id="KW-0119">Carbohydrate metabolism</keyword>
<dbReference type="RefSeq" id="XP_064711379.1">
    <property type="nucleotide sequence ID" value="XM_064848755.1"/>
</dbReference>
<keyword evidence="4" id="KW-0418">Kinase</keyword>
<dbReference type="InterPro" id="IPR010737">
    <property type="entry name" value="4-carb_acid_sugar_kinase_N"/>
</dbReference>
<dbReference type="Pfam" id="PF17042">
    <property type="entry name" value="NBD_C"/>
    <property type="match status" value="1"/>
</dbReference>
<dbReference type="Gene3D" id="3.40.50.10840">
    <property type="entry name" value="Putative sugar-binding, N-terminal domain"/>
    <property type="match status" value="1"/>
</dbReference>
<evidence type="ECO:0008006" key="11">
    <source>
        <dbReference type="Google" id="ProtNLM"/>
    </source>
</evidence>
<evidence type="ECO:0000256" key="1">
    <source>
        <dbReference type="ARBA" id="ARBA00005715"/>
    </source>
</evidence>
<dbReference type="AlphaFoldDB" id="A0AAV9NRL9"/>
<evidence type="ECO:0000313" key="10">
    <source>
        <dbReference type="Proteomes" id="UP001358417"/>
    </source>
</evidence>
<sequence length="573" mass="61977">MKVYYSTLVSVAVANIQAPDHVGATGASKMWQLPRSFRNQLGWTRRYGRQDASEIRLWGKAAVIGERDPAMRGRSRVPADHPIVEGTAKMEPKVVPYQKTIDSLPSPKASTGLSKEITSQQSKGRLPILVVLDDDPTGTQTCHDINVLTVWDRDVLVEEFQSTNSGFFILTNSRALHPEDARTLIENICRAVKEAASIAGKDFELVLRGDSTLRGHFPLEPEVAETVVGRVDGWILAPFFRQGGRLTINDIHYIADPEGNLVPAAQTPFAQDATFGYKSSNLRDYVVEKSKGAIPAGQVQSISIEDVRTGGPEAVAEKLLGFSGKCVVVVNAVTDSDMEIFVQGLLKAREAGKRYIYRTGAAFVSTRLGIEQIPPLTASDLKMDLSASSPGGLIIAGSYVPKTTAQLDSLVSGRSTKLEVIVLEVDELLKGQTEAEQIVLDAADRAGQLIVDGKDVLIMTSRKIITGADERSSLNIGTVVANALVLFLRKLNPRPRYIIAKGGITSSDAATKGLRMKIAKIVGQAASGVPLWRCGEPTSKFSGIPYVVFPGNVGEKETLRDLVASWAKVDETQ</sequence>
<dbReference type="SUPFAM" id="SSF142764">
    <property type="entry name" value="YgbK-like"/>
    <property type="match status" value="1"/>
</dbReference>
<evidence type="ECO:0000259" key="8">
    <source>
        <dbReference type="Pfam" id="PF17042"/>
    </source>
</evidence>
<dbReference type="GO" id="GO:0016301">
    <property type="term" value="F:kinase activity"/>
    <property type="evidence" value="ECO:0007669"/>
    <property type="project" value="UniProtKB-KW"/>
</dbReference>
<dbReference type="GeneID" id="89973361"/>
<dbReference type="Proteomes" id="UP001358417">
    <property type="component" value="Unassembled WGS sequence"/>
</dbReference>
<name>A0AAV9NRL9_9EURO</name>
<evidence type="ECO:0000256" key="3">
    <source>
        <dbReference type="ARBA" id="ARBA00022741"/>
    </source>
</evidence>
<gene>
    <name evidence="9" type="ORF">LTR84_005183</name>
</gene>
<comment type="similarity">
    <text evidence="1">Belongs to the four-carbon acid sugar kinase family.</text>
</comment>
<dbReference type="Gene3D" id="3.40.980.20">
    <property type="entry name" value="Four-carbon acid sugar kinase, nucleotide binding domain"/>
    <property type="match status" value="1"/>
</dbReference>
<dbReference type="InterPro" id="IPR042213">
    <property type="entry name" value="NBD_C_sf"/>
</dbReference>
<evidence type="ECO:0000256" key="6">
    <source>
        <dbReference type="ARBA" id="ARBA00023277"/>
    </source>
</evidence>
<proteinExistence type="inferred from homology"/>
<evidence type="ECO:0000256" key="5">
    <source>
        <dbReference type="ARBA" id="ARBA00022840"/>
    </source>
</evidence>
<reference evidence="9 10" key="1">
    <citation type="submission" date="2023-08" db="EMBL/GenBank/DDBJ databases">
        <title>Black Yeasts Isolated from many extreme environments.</title>
        <authorList>
            <person name="Coleine C."/>
            <person name="Stajich J.E."/>
            <person name="Selbmann L."/>
        </authorList>
    </citation>
    <scope>NUCLEOTIDE SEQUENCE [LARGE SCALE GENOMIC DNA]</scope>
    <source>
        <strain evidence="9 10">CCFEE 5792</strain>
    </source>
</reference>
<dbReference type="InterPro" id="IPR037051">
    <property type="entry name" value="4-carb_acid_sugar_kinase_N_sf"/>
</dbReference>
<dbReference type="Pfam" id="PF07005">
    <property type="entry name" value="SBD_N"/>
    <property type="match status" value="1"/>
</dbReference>
<organism evidence="9 10">
    <name type="scientific">Exophiala bonariae</name>
    <dbReference type="NCBI Taxonomy" id="1690606"/>
    <lineage>
        <taxon>Eukaryota</taxon>
        <taxon>Fungi</taxon>
        <taxon>Dikarya</taxon>
        <taxon>Ascomycota</taxon>
        <taxon>Pezizomycotina</taxon>
        <taxon>Eurotiomycetes</taxon>
        <taxon>Chaetothyriomycetidae</taxon>
        <taxon>Chaetothyriales</taxon>
        <taxon>Herpotrichiellaceae</taxon>
        <taxon>Exophiala</taxon>
    </lineage>
</organism>
<protein>
    <recommendedName>
        <fullName evidence="11">Four-carbon acid sugar kinase nucleotide binding domain-containing protein</fullName>
    </recommendedName>
</protein>
<keyword evidence="2" id="KW-0808">Transferase</keyword>
<dbReference type="GO" id="GO:0005524">
    <property type="term" value="F:ATP binding"/>
    <property type="evidence" value="ECO:0007669"/>
    <property type="project" value="UniProtKB-KW"/>
</dbReference>
<evidence type="ECO:0000313" key="9">
    <source>
        <dbReference type="EMBL" id="KAK5063107.1"/>
    </source>
</evidence>
<evidence type="ECO:0000256" key="2">
    <source>
        <dbReference type="ARBA" id="ARBA00022679"/>
    </source>
</evidence>
<keyword evidence="3" id="KW-0547">Nucleotide-binding</keyword>
<feature type="domain" description="Four-carbon acid sugar kinase N-terminal" evidence="7">
    <location>
        <begin position="129"/>
        <end position="366"/>
    </location>
</feature>
<dbReference type="InterPro" id="IPR031475">
    <property type="entry name" value="NBD_C"/>
</dbReference>
<comment type="caution">
    <text evidence="9">The sequence shown here is derived from an EMBL/GenBank/DDBJ whole genome shotgun (WGS) entry which is preliminary data.</text>
</comment>
<accession>A0AAV9NRL9</accession>
<feature type="domain" description="Four-carbon acid sugar kinase nucleotide binding" evidence="8">
    <location>
        <begin position="393"/>
        <end position="559"/>
    </location>
</feature>
<dbReference type="EMBL" id="JAVRRD010000002">
    <property type="protein sequence ID" value="KAK5063107.1"/>
    <property type="molecule type" value="Genomic_DNA"/>
</dbReference>